<evidence type="ECO:0000313" key="1">
    <source>
        <dbReference type="EMBL" id="KAL3537002.1"/>
    </source>
</evidence>
<evidence type="ECO:0000313" key="2">
    <source>
        <dbReference type="Proteomes" id="UP001630127"/>
    </source>
</evidence>
<comment type="caution">
    <text evidence="1">The sequence shown here is derived from an EMBL/GenBank/DDBJ whole genome shotgun (WGS) entry which is preliminary data.</text>
</comment>
<dbReference type="AlphaFoldDB" id="A0ABD3B0G1"/>
<protein>
    <recommendedName>
        <fullName evidence="3">Integrase zinc-binding domain-containing protein</fullName>
    </recommendedName>
</protein>
<gene>
    <name evidence="1" type="ORF">ACH5RR_000368</name>
</gene>
<dbReference type="EMBL" id="JBJUIK010000001">
    <property type="protein sequence ID" value="KAL3537002.1"/>
    <property type="molecule type" value="Genomic_DNA"/>
</dbReference>
<dbReference type="Gene3D" id="1.10.340.70">
    <property type="match status" value="1"/>
</dbReference>
<sequence length="117" mass="13550">MELIISYLNNEKLSEDPAEARKVKYRAAKYTLVDGILYRKAYLCPLLRCLTPSETNYVLREVHEGICGSHVDPRNLARKVLLTGYYWPTLHSDADTLVWGVISVKYMCQYHENLARI</sequence>
<dbReference type="PANTHER" id="PTHR48475:SF2">
    <property type="entry name" value="RIBONUCLEASE H"/>
    <property type="match status" value="1"/>
</dbReference>
<accession>A0ABD3B0G1</accession>
<dbReference type="Proteomes" id="UP001630127">
    <property type="component" value="Unassembled WGS sequence"/>
</dbReference>
<keyword evidence="2" id="KW-1185">Reference proteome</keyword>
<organism evidence="1 2">
    <name type="scientific">Cinchona calisaya</name>
    <dbReference type="NCBI Taxonomy" id="153742"/>
    <lineage>
        <taxon>Eukaryota</taxon>
        <taxon>Viridiplantae</taxon>
        <taxon>Streptophyta</taxon>
        <taxon>Embryophyta</taxon>
        <taxon>Tracheophyta</taxon>
        <taxon>Spermatophyta</taxon>
        <taxon>Magnoliopsida</taxon>
        <taxon>eudicotyledons</taxon>
        <taxon>Gunneridae</taxon>
        <taxon>Pentapetalae</taxon>
        <taxon>asterids</taxon>
        <taxon>lamiids</taxon>
        <taxon>Gentianales</taxon>
        <taxon>Rubiaceae</taxon>
        <taxon>Cinchonoideae</taxon>
        <taxon>Cinchoneae</taxon>
        <taxon>Cinchona</taxon>
    </lineage>
</organism>
<reference evidence="1 2" key="1">
    <citation type="submission" date="2024-11" db="EMBL/GenBank/DDBJ databases">
        <title>A near-complete genome assembly of Cinchona calisaya.</title>
        <authorList>
            <person name="Lian D.C."/>
            <person name="Zhao X.W."/>
            <person name="Wei L."/>
        </authorList>
    </citation>
    <scope>NUCLEOTIDE SEQUENCE [LARGE SCALE GENOMIC DNA]</scope>
    <source>
        <tissue evidence="1">Nenye</tissue>
    </source>
</reference>
<name>A0ABD3B0G1_9GENT</name>
<proteinExistence type="predicted"/>
<evidence type="ECO:0008006" key="3">
    <source>
        <dbReference type="Google" id="ProtNLM"/>
    </source>
</evidence>
<dbReference type="PANTHER" id="PTHR48475">
    <property type="entry name" value="RIBONUCLEASE H"/>
    <property type="match status" value="1"/>
</dbReference>